<proteinExistence type="inferred from homology"/>
<dbReference type="GO" id="GO:0060261">
    <property type="term" value="P:positive regulation of transcription initiation by RNA polymerase II"/>
    <property type="evidence" value="ECO:0007669"/>
    <property type="project" value="TreeGrafter"/>
</dbReference>
<dbReference type="InParanoid" id="A0A3Q1EYI0"/>
<comment type="similarity">
    <text evidence="2">Belongs to the Mediator complex subunit 24 family.</text>
</comment>
<dbReference type="GeneTree" id="ENSGT00390000016438"/>
<dbReference type="GO" id="GO:0003712">
    <property type="term" value="F:transcription coregulator activity"/>
    <property type="evidence" value="ECO:0007669"/>
    <property type="project" value="TreeGrafter"/>
</dbReference>
<keyword evidence="10" id="KW-1185">Reference proteome</keyword>
<keyword evidence="6" id="KW-0804">Transcription</keyword>
<evidence type="ECO:0000256" key="7">
    <source>
        <dbReference type="ARBA" id="ARBA00023242"/>
    </source>
</evidence>
<dbReference type="PANTHER" id="PTHR12898">
    <property type="entry name" value="MEDIATOR OF RNA POLYMERASE II TRANSCRIPTION SUBUNIT 24"/>
    <property type="match status" value="1"/>
</dbReference>
<keyword evidence="4" id="KW-0805">Transcription regulation</keyword>
<evidence type="ECO:0000256" key="8">
    <source>
        <dbReference type="ARBA" id="ARBA00031960"/>
    </source>
</evidence>
<evidence type="ECO:0000256" key="1">
    <source>
        <dbReference type="ARBA" id="ARBA00004123"/>
    </source>
</evidence>
<evidence type="ECO:0000256" key="5">
    <source>
        <dbReference type="ARBA" id="ARBA00023159"/>
    </source>
</evidence>
<dbReference type="GO" id="GO:0016592">
    <property type="term" value="C:mediator complex"/>
    <property type="evidence" value="ECO:0007669"/>
    <property type="project" value="InterPro"/>
</dbReference>
<dbReference type="AlphaFoldDB" id="A0A3Q1EYI0"/>
<dbReference type="Ensembl" id="ENSAPOT00000001397.1">
    <property type="protein sequence ID" value="ENSAPOP00000009528.1"/>
    <property type="gene ID" value="ENSAPOG00000011846.1"/>
</dbReference>
<evidence type="ECO:0000256" key="2">
    <source>
        <dbReference type="ARBA" id="ARBA00007864"/>
    </source>
</evidence>
<dbReference type="InterPro" id="IPR021429">
    <property type="entry name" value="Mediator_Med24"/>
</dbReference>
<evidence type="ECO:0000313" key="9">
    <source>
        <dbReference type="Ensembl" id="ENSAPOP00000009528.1"/>
    </source>
</evidence>
<keyword evidence="5" id="KW-0010">Activator</keyword>
<reference evidence="9" key="1">
    <citation type="submission" date="2025-08" db="UniProtKB">
        <authorList>
            <consortium name="Ensembl"/>
        </authorList>
    </citation>
    <scope>IDENTIFICATION</scope>
</reference>
<keyword evidence="7" id="KW-0539">Nucleus</keyword>
<evidence type="ECO:0000313" key="10">
    <source>
        <dbReference type="Proteomes" id="UP000257200"/>
    </source>
</evidence>
<evidence type="ECO:0000256" key="3">
    <source>
        <dbReference type="ARBA" id="ARBA00019693"/>
    </source>
</evidence>
<protein>
    <recommendedName>
        <fullName evidence="3">Mediator of RNA polymerase II transcription subunit 24</fullName>
    </recommendedName>
    <alternativeName>
        <fullName evidence="8">Mediator complex subunit 24</fullName>
    </alternativeName>
</protein>
<evidence type="ECO:0000256" key="6">
    <source>
        <dbReference type="ARBA" id="ARBA00023163"/>
    </source>
</evidence>
<dbReference type="Proteomes" id="UP000257200">
    <property type="component" value="Unplaced"/>
</dbReference>
<organism evidence="9 10">
    <name type="scientific">Acanthochromis polyacanthus</name>
    <name type="common">spiny chromis</name>
    <dbReference type="NCBI Taxonomy" id="80966"/>
    <lineage>
        <taxon>Eukaryota</taxon>
        <taxon>Metazoa</taxon>
        <taxon>Chordata</taxon>
        <taxon>Craniata</taxon>
        <taxon>Vertebrata</taxon>
        <taxon>Euteleostomi</taxon>
        <taxon>Actinopterygii</taxon>
        <taxon>Neopterygii</taxon>
        <taxon>Teleostei</taxon>
        <taxon>Neoteleostei</taxon>
        <taxon>Acanthomorphata</taxon>
        <taxon>Ovalentaria</taxon>
        <taxon>Pomacentridae</taxon>
        <taxon>Acanthochromis</taxon>
    </lineage>
</organism>
<name>A0A3Q1EYI0_9TELE</name>
<accession>A0A3Q1EYI0</accession>
<evidence type="ECO:0000256" key="4">
    <source>
        <dbReference type="ARBA" id="ARBA00023015"/>
    </source>
</evidence>
<dbReference type="PANTHER" id="PTHR12898:SF1">
    <property type="entry name" value="MEDIATOR OF RNA POLYMERASE II TRANSCRIPTION SUBUNIT 24"/>
    <property type="match status" value="1"/>
</dbReference>
<comment type="subcellular location">
    <subcellularLocation>
        <location evidence="1">Nucleus</location>
    </subcellularLocation>
</comment>
<dbReference type="Pfam" id="PF11277">
    <property type="entry name" value="Med24_N"/>
    <property type="match status" value="1"/>
</dbReference>
<reference evidence="9" key="2">
    <citation type="submission" date="2025-09" db="UniProtKB">
        <authorList>
            <consortium name="Ensembl"/>
        </authorList>
    </citation>
    <scope>IDENTIFICATION</scope>
</reference>
<dbReference type="STRING" id="80966.ENSAPOP00000009528"/>
<sequence>MKVVNLKQAILQAWKERWSDYQWAINIKKNFPKGATWDYLNLAEALMEQAMIGPSPNPLILSYLKYAISSQMVSYSSVLTAISKFEDFSRELCVKSLLEIMDMFCHRLSCHGKAEECIGLCRALLGVVVWLLQGCAWYCERLRELGPSASMEASLRDCQDRLHSLIRSTKNRALVHIARLEEQGSWSNVEQAVLKVTDALSSVCSQFIFLVLIHPCFRSIPLLLSVQCDPPVHASFPSVHAFIMLEGTMNLTGETQPLVEQLMMIKRMQRIPAPLFVLEIWKACFTGLIESPEGTEELKWTAFTFLKVRSV</sequence>